<protein>
    <submittedName>
        <fullName evidence="3">Glycoside hydrolase</fullName>
    </submittedName>
</protein>
<dbReference type="Pfam" id="PF00722">
    <property type="entry name" value="Glyco_hydro_16"/>
    <property type="match status" value="1"/>
</dbReference>
<dbReference type="SUPFAM" id="SSF49899">
    <property type="entry name" value="Concanavalin A-like lectins/glucanases"/>
    <property type="match status" value="1"/>
</dbReference>
<dbReference type="AlphaFoldDB" id="A0A0B2ADD2"/>
<dbReference type="Gene3D" id="2.60.120.200">
    <property type="match status" value="1"/>
</dbReference>
<dbReference type="PANTHER" id="PTHR10963">
    <property type="entry name" value="GLYCOSYL HYDROLASE-RELATED"/>
    <property type="match status" value="1"/>
</dbReference>
<dbReference type="InterPro" id="IPR050546">
    <property type="entry name" value="Glycosyl_Hydrlase_16"/>
</dbReference>
<organism evidence="3 4">
    <name type="scientific">Sinomonas humi</name>
    <dbReference type="NCBI Taxonomy" id="1338436"/>
    <lineage>
        <taxon>Bacteria</taxon>
        <taxon>Bacillati</taxon>
        <taxon>Actinomycetota</taxon>
        <taxon>Actinomycetes</taxon>
        <taxon>Micrococcales</taxon>
        <taxon>Micrococcaceae</taxon>
        <taxon>Sinomonas</taxon>
    </lineage>
</organism>
<dbReference type="STRING" id="1338436.LK10_17540"/>
<keyword evidence="4" id="KW-1185">Reference proteome</keyword>
<sequence length="239" mass="26141">MGNPPGWKQVFADDFTEGNVPLGSFPGSFSAKWSANYFDATPDTAGQKNGGRSGYYPSKVLSIHNGMMDMYLHSQNGVSMGAAPAPKINGDSQRPYNSQTYGMYSVRFRSDALPGFKTAWLLWPDSGIWPQDGEIDYPEQDLSSKFFAALHSAGSTQELPSAVFQSDASFQTWNTATIEWTPGRVEFFLNGKSIGASTSGVPDLPMHYLLQTESCLPTCPDPKTQGHLYVDWVAIWALG</sequence>
<dbReference type="PROSITE" id="PS51762">
    <property type="entry name" value="GH16_2"/>
    <property type="match status" value="1"/>
</dbReference>
<dbReference type="PANTHER" id="PTHR10963:SF55">
    <property type="entry name" value="GLYCOSIDE HYDROLASE FAMILY 16 PROTEIN"/>
    <property type="match status" value="1"/>
</dbReference>
<reference evidence="3 4" key="1">
    <citation type="submission" date="2014-09" db="EMBL/GenBank/DDBJ databases">
        <title>Genome sequence of Sinomonas sp. MUSC 117.</title>
        <authorList>
            <person name="Lee L.-H."/>
        </authorList>
    </citation>
    <scope>NUCLEOTIDE SEQUENCE [LARGE SCALE GENOMIC DNA]</scope>
    <source>
        <strain evidence="3 4">MUSC 117</strain>
    </source>
</reference>
<comment type="similarity">
    <text evidence="1">Belongs to the glycosyl hydrolase 16 family.</text>
</comment>
<proteinExistence type="inferred from homology"/>
<evidence type="ECO:0000313" key="3">
    <source>
        <dbReference type="EMBL" id="KHL01251.1"/>
    </source>
</evidence>
<feature type="domain" description="GH16" evidence="2">
    <location>
        <begin position="1"/>
        <end position="239"/>
    </location>
</feature>
<evidence type="ECO:0000259" key="2">
    <source>
        <dbReference type="PROSITE" id="PS51762"/>
    </source>
</evidence>
<name>A0A0B2ADD2_9MICC</name>
<dbReference type="GO" id="GO:0005975">
    <property type="term" value="P:carbohydrate metabolic process"/>
    <property type="evidence" value="ECO:0007669"/>
    <property type="project" value="InterPro"/>
</dbReference>
<gene>
    <name evidence="3" type="ORF">LK10_17540</name>
</gene>
<dbReference type="Proteomes" id="UP000030982">
    <property type="component" value="Unassembled WGS sequence"/>
</dbReference>
<dbReference type="CDD" id="cd00413">
    <property type="entry name" value="Glyco_hydrolase_16"/>
    <property type="match status" value="1"/>
</dbReference>
<evidence type="ECO:0000313" key="4">
    <source>
        <dbReference type="Proteomes" id="UP000030982"/>
    </source>
</evidence>
<accession>A0A0B2ADD2</accession>
<dbReference type="EMBL" id="JTDL01000144">
    <property type="protein sequence ID" value="KHL01251.1"/>
    <property type="molecule type" value="Genomic_DNA"/>
</dbReference>
<dbReference type="InterPro" id="IPR000757">
    <property type="entry name" value="Beta-glucanase-like"/>
</dbReference>
<keyword evidence="3" id="KW-0378">Hydrolase</keyword>
<comment type="caution">
    <text evidence="3">The sequence shown here is derived from an EMBL/GenBank/DDBJ whole genome shotgun (WGS) entry which is preliminary data.</text>
</comment>
<dbReference type="OrthoDB" id="9809583at2"/>
<dbReference type="GO" id="GO:0004553">
    <property type="term" value="F:hydrolase activity, hydrolyzing O-glycosyl compounds"/>
    <property type="evidence" value="ECO:0007669"/>
    <property type="project" value="InterPro"/>
</dbReference>
<evidence type="ECO:0000256" key="1">
    <source>
        <dbReference type="ARBA" id="ARBA00006865"/>
    </source>
</evidence>
<dbReference type="InterPro" id="IPR013320">
    <property type="entry name" value="ConA-like_dom_sf"/>
</dbReference>